<reference evidence="4" key="1">
    <citation type="journal article" date="2019" name="Int. J. Syst. Evol. Microbiol.">
        <title>The Global Catalogue of Microorganisms (GCM) 10K type strain sequencing project: providing services to taxonomists for standard genome sequencing and annotation.</title>
        <authorList>
            <consortium name="The Broad Institute Genomics Platform"/>
            <consortium name="The Broad Institute Genome Sequencing Center for Infectious Disease"/>
            <person name="Wu L."/>
            <person name="Ma J."/>
        </authorList>
    </citation>
    <scope>NUCLEOTIDE SEQUENCE [LARGE SCALE GENOMIC DNA]</scope>
    <source>
        <strain evidence="4">JCM 9381</strain>
    </source>
</reference>
<dbReference type="EMBL" id="BAAAUW010000001">
    <property type="protein sequence ID" value="GAA3246157.1"/>
    <property type="molecule type" value="Genomic_DNA"/>
</dbReference>
<evidence type="ECO:0000313" key="3">
    <source>
        <dbReference type="EMBL" id="GAA3246157.1"/>
    </source>
</evidence>
<feature type="transmembrane region" description="Helical" evidence="2">
    <location>
        <begin position="6"/>
        <end position="25"/>
    </location>
</feature>
<name>A0ABP6QVB7_9ACTN</name>
<keyword evidence="2" id="KW-1133">Transmembrane helix</keyword>
<feature type="region of interest" description="Disordered" evidence="1">
    <location>
        <begin position="51"/>
        <end position="72"/>
    </location>
</feature>
<evidence type="ECO:0000256" key="1">
    <source>
        <dbReference type="SAM" id="MobiDB-lite"/>
    </source>
</evidence>
<accession>A0ABP6QVB7</accession>
<organism evidence="3 4">
    <name type="scientific">Streptomyces labedae</name>
    <dbReference type="NCBI Taxonomy" id="285569"/>
    <lineage>
        <taxon>Bacteria</taxon>
        <taxon>Bacillati</taxon>
        <taxon>Actinomycetota</taxon>
        <taxon>Actinomycetes</taxon>
        <taxon>Kitasatosporales</taxon>
        <taxon>Streptomycetaceae</taxon>
        <taxon>Streptomyces</taxon>
    </lineage>
</organism>
<gene>
    <name evidence="3" type="ORF">GCM10010469_01870</name>
</gene>
<proteinExistence type="predicted"/>
<keyword evidence="2" id="KW-0812">Transmembrane</keyword>
<protein>
    <recommendedName>
        <fullName evidence="5">DUF2933 domain-containing protein</fullName>
    </recommendedName>
</protein>
<keyword evidence="4" id="KW-1185">Reference proteome</keyword>
<evidence type="ECO:0000313" key="4">
    <source>
        <dbReference type="Proteomes" id="UP001500728"/>
    </source>
</evidence>
<evidence type="ECO:0008006" key="5">
    <source>
        <dbReference type="Google" id="ProtNLM"/>
    </source>
</evidence>
<dbReference type="Proteomes" id="UP001500728">
    <property type="component" value="Unassembled WGS sequence"/>
</dbReference>
<sequence>MKDFLYVLPALACPVGMGLMMWFMMRSGGKKTTPQDAAADPRQQELDSLRQEIDGLRAKLDRPAPADRERTP</sequence>
<evidence type="ECO:0000256" key="2">
    <source>
        <dbReference type="SAM" id="Phobius"/>
    </source>
</evidence>
<comment type="caution">
    <text evidence="3">The sequence shown here is derived from an EMBL/GenBank/DDBJ whole genome shotgun (WGS) entry which is preliminary data.</text>
</comment>
<dbReference type="RefSeq" id="WP_346150483.1">
    <property type="nucleotide sequence ID" value="NZ_BAAAUW010000001.1"/>
</dbReference>
<keyword evidence="2" id="KW-0472">Membrane</keyword>